<dbReference type="SUPFAM" id="SSF51338">
    <property type="entry name" value="Composite domain of metallo-dependent hydrolases"/>
    <property type="match status" value="1"/>
</dbReference>
<dbReference type="InterPro" id="IPR013108">
    <property type="entry name" value="Amidohydro_3"/>
</dbReference>
<dbReference type="Gene3D" id="2.30.40.10">
    <property type="entry name" value="Urease, subunit C, domain 1"/>
    <property type="match status" value="1"/>
</dbReference>
<sequence length="512" mass="56746">MKKLIVNGKIITMDISHPSAEAVLFEGERIIAVGNSSNLKSTYSVNNKDIFDAKGAVIVPGFIDAHNHYTLMGVQKFELDLGGIFNREMILNRIHEEHLKLDPNLPLIGINYEVDHIPKEHHIYKFDLQKAAPNRIIQISDRSSHMSVTTDQTLQVAEINLDPKECLQCMVPCNLKIAGFTGEICGLANSALHHYVQKGLRNPETLKSAWKYASSIAAEHGVTSIHAIVTEEEMKGLIYYKDILPIDLKIYTETKNVKAVKAAGLKQIGGCGAVMVDGDSGPFTAAFLEPYTERPETSGLLYYSDEELEDFVWEVHSAGLQLALHCVGDAASQQVLNAVEAVQNRSGRKIRHRIEHFEFGTKEQMDKVKRLGMCLSIQPNFNHFWNHTTYIEQLGISRAMRADPIQTIVKKGIPMGFGSDCAVTPCDPLLTISSAVNHSLPDERISPTNALYFHTIGSAYIGMEEKDKGSITPGKFADMVFLDADPTEVDSSEIKDIPVKMTIAKGHVIYSQ</sequence>
<dbReference type="SUPFAM" id="SSF51556">
    <property type="entry name" value="Metallo-dependent hydrolases"/>
    <property type="match status" value="1"/>
</dbReference>
<evidence type="ECO:0000313" key="2">
    <source>
        <dbReference type="EMBL" id="GAP41805.1"/>
    </source>
</evidence>
<accession>A0A0S7BNR7</accession>
<feature type="domain" description="Amidohydrolase 3" evidence="1">
    <location>
        <begin position="50"/>
        <end position="510"/>
    </location>
</feature>
<reference evidence="2" key="1">
    <citation type="journal article" date="2015" name="Genome Announc.">
        <title>Draft Genome Sequence of Anaerolineae Strain TC1, a Novel Isolate from a Methanogenic Wastewater Treatment System.</title>
        <authorList>
            <person name="Matsuura N."/>
            <person name="Tourlousse D.M."/>
            <person name="Sun L."/>
            <person name="Toyonaga M."/>
            <person name="Kuroda K."/>
            <person name="Ohashi A."/>
            <person name="Cruz R."/>
            <person name="Yamaguchi T."/>
            <person name="Sekiguchi Y."/>
        </authorList>
    </citation>
    <scope>NUCLEOTIDE SEQUENCE [LARGE SCALE GENOMIC DNA]</scope>
    <source>
        <strain evidence="2">TC1</strain>
    </source>
</reference>
<dbReference type="STRING" id="1678840.ATC1_131801"/>
<dbReference type="Proteomes" id="UP000053370">
    <property type="component" value="Unassembled WGS sequence"/>
</dbReference>
<dbReference type="InterPro" id="IPR011059">
    <property type="entry name" value="Metal-dep_hydrolase_composite"/>
</dbReference>
<gene>
    <name evidence="2" type="ORF">ATC1_131801</name>
</gene>
<evidence type="ECO:0000259" key="1">
    <source>
        <dbReference type="Pfam" id="PF07969"/>
    </source>
</evidence>
<dbReference type="OrthoDB" id="9767366at2"/>
<dbReference type="EMBL" id="DF968181">
    <property type="protein sequence ID" value="GAP41805.1"/>
    <property type="molecule type" value="Genomic_DNA"/>
</dbReference>
<dbReference type="Gene3D" id="3.20.20.140">
    <property type="entry name" value="Metal-dependent hydrolases"/>
    <property type="match status" value="1"/>
</dbReference>
<name>A0A0S7BNR7_9CHLR</name>
<dbReference type="GO" id="GO:0016810">
    <property type="term" value="F:hydrolase activity, acting on carbon-nitrogen (but not peptide) bonds"/>
    <property type="evidence" value="ECO:0007669"/>
    <property type="project" value="InterPro"/>
</dbReference>
<dbReference type="CDD" id="cd01300">
    <property type="entry name" value="YtcJ_like"/>
    <property type="match status" value="1"/>
</dbReference>
<organism evidence="2">
    <name type="scientific">Flexilinea flocculi</name>
    <dbReference type="NCBI Taxonomy" id="1678840"/>
    <lineage>
        <taxon>Bacteria</taxon>
        <taxon>Bacillati</taxon>
        <taxon>Chloroflexota</taxon>
        <taxon>Anaerolineae</taxon>
        <taxon>Anaerolineales</taxon>
        <taxon>Anaerolineaceae</taxon>
        <taxon>Flexilinea</taxon>
    </lineage>
</organism>
<dbReference type="InterPro" id="IPR033932">
    <property type="entry name" value="YtcJ-like"/>
</dbReference>
<proteinExistence type="predicted"/>
<dbReference type="InterPro" id="IPR032466">
    <property type="entry name" value="Metal_Hydrolase"/>
</dbReference>
<dbReference type="PANTHER" id="PTHR22642:SF22">
    <property type="entry name" value="EXOENZYMES REGULATORY PROTEIN AEPA"/>
    <property type="match status" value="1"/>
</dbReference>
<dbReference type="Gene3D" id="3.10.310.70">
    <property type="match status" value="1"/>
</dbReference>
<dbReference type="PANTHER" id="PTHR22642">
    <property type="entry name" value="IMIDAZOLONEPROPIONASE"/>
    <property type="match status" value="1"/>
</dbReference>
<keyword evidence="2" id="KW-0378">Hydrolase</keyword>
<evidence type="ECO:0000313" key="3">
    <source>
        <dbReference type="Proteomes" id="UP000053370"/>
    </source>
</evidence>
<dbReference type="AlphaFoldDB" id="A0A0S7BNR7"/>
<dbReference type="RefSeq" id="WP_062283776.1">
    <property type="nucleotide sequence ID" value="NZ_DF968181.1"/>
</dbReference>
<protein>
    <submittedName>
        <fullName evidence="2">Predicted amidohydrolase YtcJ</fullName>
    </submittedName>
</protein>
<dbReference type="Pfam" id="PF07969">
    <property type="entry name" value="Amidohydro_3"/>
    <property type="match status" value="1"/>
</dbReference>
<keyword evidence="3" id="KW-1185">Reference proteome</keyword>